<dbReference type="SUPFAM" id="SSF90257">
    <property type="entry name" value="Myosin rod fragments"/>
    <property type="match status" value="1"/>
</dbReference>
<dbReference type="EMBL" id="MF612073">
    <property type="protein sequence ID" value="ASV45027.1"/>
    <property type="molecule type" value="Genomic_DNA"/>
</dbReference>
<dbReference type="Gene3D" id="1.20.5.1700">
    <property type="match status" value="1"/>
</dbReference>
<keyword evidence="4" id="KW-1185">Reference proteome</keyword>
<reference evidence="3 4" key="1">
    <citation type="submission" date="2017-08" db="EMBL/GenBank/DDBJ databases">
        <authorList>
            <person name="de Groot N.N."/>
        </authorList>
    </citation>
    <scope>NUCLEOTIDE SEQUENCE [LARGE SCALE GENOMIC DNA]</scope>
</reference>
<sequence length="116" mass="12806">MDEFNPGGGTLGAIGAAITAFIGGFFWLRKTLASTAADVAGDRAEVNMIQVLQEENARLRERLTAVEQERNEQFKQIADLSAQLQIIQDKVQTLTTTNQQLSEEVQRLRAAVERTS</sequence>
<feature type="coiled-coil region" evidence="1">
    <location>
        <begin position="49"/>
        <end position="111"/>
    </location>
</feature>
<evidence type="ECO:0000313" key="4">
    <source>
        <dbReference type="Proteomes" id="UP000224252"/>
    </source>
</evidence>
<feature type="transmembrane region" description="Helical" evidence="2">
    <location>
        <begin position="6"/>
        <end position="28"/>
    </location>
</feature>
<evidence type="ECO:0000256" key="1">
    <source>
        <dbReference type="SAM" id="Coils"/>
    </source>
</evidence>
<evidence type="ECO:0000313" key="3">
    <source>
        <dbReference type="EMBL" id="ASV45027.1"/>
    </source>
</evidence>
<name>A0A248SKS0_9CAUD</name>
<dbReference type="Proteomes" id="UP000224252">
    <property type="component" value="Segment"/>
</dbReference>
<accession>A0A248SKS0</accession>
<keyword evidence="1" id="KW-0175">Coiled coil</keyword>
<proteinExistence type="predicted"/>
<keyword evidence="2" id="KW-1133">Transmembrane helix</keyword>
<protein>
    <submittedName>
        <fullName evidence="3">Holin</fullName>
    </submittedName>
</protein>
<keyword evidence="2" id="KW-0472">Membrane</keyword>
<keyword evidence="2" id="KW-0812">Transmembrane</keyword>
<organism evidence="3 4">
    <name type="scientific">Klebsiella phage SopranoGao</name>
    <dbReference type="NCBI Taxonomy" id="2026944"/>
    <lineage>
        <taxon>Viruses</taxon>
        <taxon>Duplodnaviria</taxon>
        <taxon>Heunggongvirae</taxon>
        <taxon>Uroviricota</taxon>
        <taxon>Caudoviricetes</taxon>
        <taxon>Lastavirus</taxon>
        <taxon>Lastavirus sopranogao</taxon>
    </lineage>
</organism>
<evidence type="ECO:0000256" key="2">
    <source>
        <dbReference type="SAM" id="Phobius"/>
    </source>
</evidence>
<gene>
    <name evidence="3" type="ORF">SopranoGao_4</name>
</gene>